<keyword evidence="10 13" id="KW-0411">Iron-sulfur</keyword>
<dbReference type="CDD" id="cd01583">
    <property type="entry name" value="IPMI"/>
    <property type="match status" value="1"/>
</dbReference>
<keyword evidence="5 13" id="KW-0432">Leucine biosynthesis</keyword>
<dbReference type="InterPro" id="IPR033941">
    <property type="entry name" value="IPMI_cat"/>
</dbReference>
<keyword evidence="6 13" id="KW-0004">4Fe-4S</keyword>
<sequence length="478" mass="51287">MTDNHAKPRTLYDKIWDAHVVDQSADGTCLLYIDRHLVHEVTSPQAFEGLRTTGRKVRAPDKTIAVPDHNVPTTAGRENGIENEESRIQVDALDKNARDFGLNYYPVDDIRQGIVHIVGPEQGWTLPGMTVVCGDSHTATHGAFGALAHGIGTSEVEHVLATQTLIQKKSKNMKVEITGSLLPGVTAKDITLSVIGKTGTAGGTGHVIEYCGEAIRALSMEGRMTVCNMAIEGGARAGLIAPDEKTFDYVNGRPHAPKGAAWEAAINWWKTLQSDEGAHFDKVITIRGEDIAPVVTWGTSPEDVLPITGTVPAPEDFTGGKVEAARRSLDYMDLTPGTPLQDVRIDAVFIGSCTNGRIEDLRAAAEILRGRKLADGVRGMVVPGSGLVRAQAEEEGLHQVFLDAGFEWRLAGCSMCLAMNPDQLAPGERCAATSNRNFEGRQGYKGRTHLMSPAMAAAAGVTGRLTDVRELTDQAEPA</sequence>
<dbReference type="PROSITE" id="PS00450">
    <property type="entry name" value="ACONITASE_1"/>
    <property type="match status" value="1"/>
</dbReference>
<dbReference type="GO" id="GO:0046872">
    <property type="term" value="F:metal ion binding"/>
    <property type="evidence" value="ECO:0007669"/>
    <property type="project" value="UniProtKB-KW"/>
</dbReference>
<dbReference type="NCBIfam" id="NF009116">
    <property type="entry name" value="PRK12466.1"/>
    <property type="match status" value="1"/>
</dbReference>
<dbReference type="EC" id="4.2.1.33" evidence="13"/>
<dbReference type="GO" id="GO:0051539">
    <property type="term" value="F:4 iron, 4 sulfur cluster binding"/>
    <property type="evidence" value="ECO:0007669"/>
    <property type="project" value="UniProtKB-KW"/>
</dbReference>
<keyword evidence="7 13" id="KW-0028">Amino-acid biosynthesis</keyword>
<evidence type="ECO:0000256" key="13">
    <source>
        <dbReference type="HAMAP-Rule" id="MF_01026"/>
    </source>
</evidence>
<evidence type="ECO:0000313" key="16">
    <source>
        <dbReference type="Proteomes" id="UP000233742"/>
    </source>
</evidence>
<comment type="cofactor">
    <cofactor evidence="13">
        <name>[4Fe-4S] cluster</name>
        <dbReference type="ChEBI" id="CHEBI:49883"/>
    </cofactor>
    <text evidence="13">Binds 1 [4Fe-4S] cluster per subunit.</text>
</comment>
<evidence type="ECO:0000259" key="14">
    <source>
        <dbReference type="Pfam" id="PF00330"/>
    </source>
</evidence>
<dbReference type="InterPro" id="IPR015931">
    <property type="entry name" value="Acnase/IPM_dHydase_lsu_aba_1/3"/>
</dbReference>
<dbReference type="GO" id="GO:0009098">
    <property type="term" value="P:L-leucine biosynthetic process"/>
    <property type="evidence" value="ECO:0007669"/>
    <property type="project" value="UniProtKB-UniRule"/>
</dbReference>
<dbReference type="AlphaFoldDB" id="A0A2K9ELP5"/>
<dbReference type="GO" id="GO:0003861">
    <property type="term" value="F:3-isopropylmalate dehydratase activity"/>
    <property type="evidence" value="ECO:0007669"/>
    <property type="project" value="UniProtKB-UniRule"/>
</dbReference>
<evidence type="ECO:0000313" key="15">
    <source>
        <dbReference type="EMBL" id="AUH35369.1"/>
    </source>
</evidence>
<evidence type="ECO:0000256" key="3">
    <source>
        <dbReference type="ARBA" id="ARBA00004729"/>
    </source>
</evidence>
<dbReference type="KEGG" id="paro:CUV01_10590"/>
<accession>A0A2K9ELP5</accession>
<dbReference type="UniPathway" id="UPA00048">
    <property type="reaction ID" value="UER00071"/>
</dbReference>
<comment type="catalytic activity">
    <reaction evidence="1 13">
        <text>(2R,3S)-3-isopropylmalate = (2S)-2-isopropylmalate</text>
        <dbReference type="Rhea" id="RHEA:32287"/>
        <dbReference type="ChEBI" id="CHEBI:1178"/>
        <dbReference type="ChEBI" id="CHEBI:35121"/>
        <dbReference type="EC" id="4.2.1.33"/>
    </reaction>
</comment>
<feature type="domain" description="Aconitase/3-isopropylmalate dehydratase large subunit alpha/beta/alpha" evidence="14">
    <location>
        <begin position="13"/>
        <end position="463"/>
    </location>
</feature>
<dbReference type="EMBL" id="CP025408">
    <property type="protein sequence ID" value="AUH35369.1"/>
    <property type="molecule type" value="Genomic_DNA"/>
</dbReference>
<feature type="binding site" evidence="13">
    <location>
        <position position="416"/>
    </location>
    <ligand>
        <name>[4Fe-4S] cluster</name>
        <dbReference type="ChEBI" id="CHEBI:49883"/>
    </ligand>
</feature>
<dbReference type="HAMAP" id="MF_01026">
    <property type="entry name" value="LeuC_type1"/>
    <property type="match status" value="1"/>
</dbReference>
<dbReference type="InterPro" id="IPR050067">
    <property type="entry name" value="IPM_dehydratase_rel_enz"/>
</dbReference>
<dbReference type="PRINTS" id="PR00415">
    <property type="entry name" value="ACONITASE"/>
</dbReference>
<proteinExistence type="inferred from homology"/>
<evidence type="ECO:0000256" key="9">
    <source>
        <dbReference type="ARBA" id="ARBA00023004"/>
    </source>
</evidence>
<dbReference type="SUPFAM" id="SSF53732">
    <property type="entry name" value="Aconitase iron-sulfur domain"/>
    <property type="match status" value="1"/>
</dbReference>
<dbReference type="PROSITE" id="PS01244">
    <property type="entry name" value="ACONITASE_2"/>
    <property type="match status" value="1"/>
</dbReference>
<dbReference type="Gene3D" id="3.30.499.10">
    <property type="entry name" value="Aconitase, domain 3"/>
    <property type="match status" value="2"/>
</dbReference>
<keyword evidence="16" id="KW-1185">Reference proteome</keyword>
<evidence type="ECO:0000256" key="4">
    <source>
        <dbReference type="ARBA" id="ARBA00011271"/>
    </source>
</evidence>
<evidence type="ECO:0000256" key="10">
    <source>
        <dbReference type="ARBA" id="ARBA00023014"/>
    </source>
</evidence>
<comment type="subunit">
    <text evidence="4 13">Heterodimer of LeuC and LeuD.</text>
</comment>
<gene>
    <name evidence="13 15" type="primary">leuC</name>
    <name evidence="15" type="ORF">CUV01_10590</name>
</gene>
<keyword evidence="11 13" id="KW-0456">Lyase</keyword>
<dbReference type="InterPro" id="IPR036008">
    <property type="entry name" value="Aconitase_4Fe-4S_dom"/>
</dbReference>
<dbReference type="RefSeq" id="WP_101462021.1">
    <property type="nucleotide sequence ID" value="NZ_CP025408.1"/>
</dbReference>
<evidence type="ECO:0000256" key="11">
    <source>
        <dbReference type="ARBA" id="ARBA00023239"/>
    </source>
</evidence>
<evidence type="ECO:0000256" key="7">
    <source>
        <dbReference type="ARBA" id="ARBA00022605"/>
    </source>
</evidence>
<dbReference type="FunFam" id="3.30.499.10:FF:000007">
    <property type="entry name" value="3-isopropylmalate dehydratase large subunit"/>
    <property type="match status" value="1"/>
</dbReference>
<dbReference type="Proteomes" id="UP000233742">
    <property type="component" value="Chromosome"/>
</dbReference>
<name>A0A2K9ELP5_9RHOB</name>
<evidence type="ECO:0000256" key="6">
    <source>
        <dbReference type="ARBA" id="ARBA00022485"/>
    </source>
</evidence>
<comment type="similarity">
    <text evidence="13">Belongs to the aconitase/IPM isomerase family. LeuC type 1 subfamily.</text>
</comment>
<organism evidence="15 16">
    <name type="scientific">Paracoccus tegillarcae</name>
    <dbReference type="NCBI Taxonomy" id="1529068"/>
    <lineage>
        <taxon>Bacteria</taxon>
        <taxon>Pseudomonadati</taxon>
        <taxon>Pseudomonadota</taxon>
        <taxon>Alphaproteobacteria</taxon>
        <taxon>Rhodobacterales</taxon>
        <taxon>Paracoccaceae</taxon>
        <taxon>Paracoccus</taxon>
    </lineage>
</organism>
<dbReference type="FunFam" id="3.30.499.10:FF:000006">
    <property type="entry name" value="3-isopropylmalate dehydratase large subunit"/>
    <property type="match status" value="1"/>
</dbReference>
<dbReference type="InterPro" id="IPR018136">
    <property type="entry name" value="Aconitase_4Fe-4S_BS"/>
</dbReference>
<keyword evidence="8 13" id="KW-0479">Metal-binding</keyword>
<dbReference type="InterPro" id="IPR004430">
    <property type="entry name" value="3-IsopropMal_deHydase_lsu"/>
</dbReference>
<dbReference type="NCBIfam" id="NF004016">
    <property type="entry name" value="PRK05478.1"/>
    <property type="match status" value="1"/>
</dbReference>
<dbReference type="InterPro" id="IPR001030">
    <property type="entry name" value="Acoase/IPM_deHydtase_lsu_aba"/>
</dbReference>
<feature type="binding site" evidence="13">
    <location>
        <position position="353"/>
    </location>
    <ligand>
        <name>[4Fe-4S] cluster</name>
        <dbReference type="ChEBI" id="CHEBI:49883"/>
    </ligand>
</feature>
<evidence type="ECO:0000256" key="5">
    <source>
        <dbReference type="ARBA" id="ARBA00022430"/>
    </source>
</evidence>
<keyword evidence="12 13" id="KW-0100">Branched-chain amino acid biosynthesis</keyword>
<comment type="function">
    <text evidence="2 13">Catalyzes the isomerization between 2-isopropylmalate and 3-isopropylmalate, via the formation of 2-isopropylmaleate.</text>
</comment>
<evidence type="ECO:0000256" key="1">
    <source>
        <dbReference type="ARBA" id="ARBA00000491"/>
    </source>
</evidence>
<evidence type="ECO:0000256" key="2">
    <source>
        <dbReference type="ARBA" id="ARBA00002695"/>
    </source>
</evidence>
<dbReference type="PANTHER" id="PTHR43822:SF9">
    <property type="entry name" value="3-ISOPROPYLMALATE DEHYDRATASE"/>
    <property type="match status" value="1"/>
</dbReference>
<dbReference type="OrthoDB" id="9802769at2"/>
<keyword evidence="9 13" id="KW-0408">Iron</keyword>
<evidence type="ECO:0000256" key="12">
    <source>
        <dbReference type="ARBA" id="ARBA00023304"/>
    </source>
</evidence>
<feature type="binding site" evidence="13">
    <location>
        <position position="413"/>
    </location>
    <ligand>
        <name>[4Fe-4S] cluster</name>
        <dbReference type="ChEBI" id="CHEBI:49883"/>
    </ligand>
</feature>
<comment type="pathway">
    <text evidence="3 13">Amino-acid biosynthesis; L-leucine biosynthesis; L-leucine from 3-methyl-2-oxobutanoate: step 2/4.</text>
</comment>
<dbReference type="PANTHER" id="PTHR43822">
    <property type="entry name" value="HOMOACONITASE, MITOCHONDRIAL-RELATED"/>
    <property type="match status" value="1"/>
</dbReference>
<protein>
    <recommendedName>
        <fullName evidence="13">3-isopropylmalate dehydratase large subunit</fullName>
        <ecNumber evidence="13">4.2.1.33</ecNumber>
    </recommendedName>
    <alternativeName>
        <fullName evidence="13">Alpha-IPM isomerase</fullName>
        <shortName evidence="13">IPMI</shortName>
    </alternativeName>
    <alternativeName>
        <fullName evidence="13">Isopropylmalate isomerase</fullName>
    </alternativeName>
</protein>
<dbReference type="NCBIfam" id="TIGR00170">
    <property type="entry name" value="leuC"/>
    <property type="match status" value="1"/>
</dbReference>
<evidence type="ECO:0000256" key="8">
    <source>
        <dbReference type="ARBA" id="ARBA00022723"/>
    </source>
</evidence>
<dbReference type="Pfam" id="PF00330">
    <property type="entry name" value="Aconitase"/>
    <property type="match status" value="1"/>
</dbReference>
<reference evidence="15 16" key="1">
    <citation type="submission" date="2017-12" db="EMBL/GenBank/DDBJ databases">
        <authorList>
            <person name="Hurst M.R.H."/>
        </authorList>
    </citation>
    <scope>NUCLEOTIDE SEQUENCE [LARGE SCALE GENOMIC DNA]</scope>
    <source>
        <strain evidence="15 16">BM15</strain>
    </source>
</reference>